<evidence type="ECO:0000313" key="1">
    <source>
        <dbReference type="EMBL" id="ADV47041.1"/>
    </source>
</evidence>
<reference evidence="1 2" key="1">
    <citation type="journal article" date="2011" name="Stand. Genomic Sci.">
        <title>Complete genome sequence of Nitratifractor salsuginis type strain (E9I37-1).</title>
        <authorList>
            <person name="Anderson I."/>
            <person name="Sikorski J."/>
            <person name="Zeytun A."/>
            <person name="Nolan M."/>
            <person name="Lapidus A."/>
            <person name="Lucas S."/>
            <person name="Hammon N."/>
            <person name="Deshpande S."/>
            <person name="Cheng J.F."/>
            <person name="Tapia R."/>
            <person name="Han C."/>
            <person name="Goodwin L."/>
            <person name="Pitluck S."/>
            <person name="Liolios K."/>
            <person name="Pagani I."/>
            <person name="Ivanova N."/>
            <person name="Huntemann M."/>
            <person name="Mavromatis K."/>
            <person name="Ovchinikova G."/>
            <person name="Pati A."/>
            <person name="Chen A."/>
            <person name="Palaniappan K."/>
            <person name="Land M."/>
            <person name="Hauser L."/>
            <person name="Brambilla E.M."/>
            <person name="Ngatchou-Djao O.D."/>
            <person name="Rohde M."/>
            <person name="Tindall B.J."/>
            <person name="Goker M."/>
            <person name="Detter J.C."/>
            <person name="Woyke T."/>
            <person name="Bristow J."/>
            <person name="Eisen J.A."/>
            <person name="Markowitz V."/>
            <person name="Hugenholtz P."/>
            <person name="Klenk H.P."/>
            <person name="Kyrpides N.C."/>
        </authorList>
    </citation>
    <scope>NUCLEOTIDE SEQUENCE [LARGE SCALE GENOMIC DNA]</scope>
    <source>
        <strain evidence="2">DSM 16511 / JCM 12458 / E9I37-1</strain>
    </source>
</reference>
<dbReference type="RefSeq" id="WP_013554726.1">
    <property type="nucleotide sequence ID" value="NC_014935.1"/>
</dbReference>
<dbReference type="InterPro" id="IPR010633">
    <property type="entry name" value="Phage_lambda_GpZ"/>
</dbReference>
<evidence type="ECO:0000313" key="2">
    <source>
        <dbReference type="Proteomes" id="UP000008633"/>
    </source>
</evidence>
<proteinExistence type="predicted"/>
<dbReference type="EMBL" id="CP002452">
    <property type="protein sequence ID" value="ADV47041.1"/>
    <property type="molecule type" value="Genomic_DNA"/>
</dbReference>
<reference evidence="2" key="2">
    <citation type="submission" date="2011-01" db="EMBL/GenBank/DDBJ databases">
        <title>The complete genome of Nitratifractor salsuginis DSM 16511.</title>
        <authorList>
            <consortium name="US DOE Joint Genome Institute (JGI-PGF)"/>
            <person name="Lucas S."/>
            <person name="Copeland A."/>
            <person name="Lapidus A."/>
            <person name="Bruce D."/>
            <person name="Goodwin L."/>
            <person name="Pitluck S."/>
            <person name="Kyrpides N."/>
            <person name="Mavromatis K."/>
            <person name="Ivanova N."/>
            <person name="Mikhailova N."/>
            <person name="Zeytun A."/>
            <person name="Detter J.C."/>
            <person name="Tapia R."/>
            <person name="Han C."/>
            <person name="Land M."/>
            <person name="Hauser L."/>
            <person name="Markowitz V."/>
            <person name="Cheng J.-F."/>
            <person name="Hugenholtz P."/>
            <person name="Woyke T."/>
            <person name="Wu D."/>
            <person name="Tindall B."/>
            <person name="Schuetze A."/>
            <person name="Brambilla E."/>
            <person name="Klenk H.-P."/>
            <person name="Eisen J.A."/>
        </authorList>
    </citation>
    <scope>NUCLEOTIDE SEQUENCE [LARGE SCALE GENOMIC DNA]</scope>
    <source>
        <strain evidence="2">DSM 16511 / JCM 12458 / E9I37-1</strain>
    </source>
</reference>
<gene>
    <name evidence="1" type="ordered locus">Nitsa_1796</name>
</gene>
<name>E6X1Q0_NITSE</name>
<protein>
    <recommendedName>
        <fullName evidence="3">Prophage minor tail Z family protein</fullName>
    </recommendedName>
</protein>
<accession>E6X1Q0</accession>
<organism evidence="1 2">
    <name type="scientific">Nitratifractor salsuginis (strain DSM 16511 / JCM 12458 / E9I37-1)</name>
    <dbReference type="NCBI Taxonomy" id="749222"/>
    <lineage>
        <taxon>Bacteria</taxon>
        <taxon>Pseudomonadati</taxon>
        <taxon>Campylobacterota</taxon>
        <taxon>Epsilonproteobacteria</taxon>
        <taxon>Campylobacterales</taxon>
        <taxon>Sulfurovaceae</taxon>
        <taxon>Nitratifractor</taxon>
    </lineage>
</organism>
<dbReference type="OrthoDB" id="5406057at2"/>
<sequence>MNISIELEGIEKIKRSFDPKVFRKALRSTMSESGKKFKTSAVKDVREIYNVSAKALKSRIRAKLVTPERYEFAVQGRTINLIHFGASRLKRGGISVLVRKDRGRKKIRNAFITRDSHGSLRVFMRKGEARLPIEAKNSLSIPQMFNEKIVEKNIREIEEFFPKRLMHNIDYHLGKLK</sequence>
<dbReference type="KEGG" id="nsa:Nitsa_1796"/>
<dbReference type="Pfam" id="PF06763">
    <property type="entry name" value="Minor_tail_Z"/>
    <property type="match status" value="1"/>
</dbReference>
<evidence type="ECO:0008006" key="3">
    <source>
        <dbReference type="Google" id="ProtNLM"/>
    </source>
</evidence>
<dbReference type="HOGENOM" id="CLU_1516364_0_0_7"/>
<dbReference type="STRING" id="749222.Nitsa_1796"/>
<dbReference type="Proteomes" id="UP000008633">
    <property type="component" value="Chromosome"/>
</dbReference>
<keyword evidence="2" id="KW-1185">Reference proteome</keyword>
<dbReference type="AlphaFoldDB" id="E6X1Q0"/>
<dbReference type="eggNOG" id="ENOG5030W0A">
    <property type="taxonomic scope" value="Bacteria"/>
</dbReference>